<reference evidence="1" key="2">
    <citation type="submission" date="2025-09" db="UniProtKB">
        <authorList>
            <consortium name="EnsemblPlants"/>
        </authorList>
    </citation>
    <scope>IDENTIFICATION</scope>
</reference>
<dbReference type="Proteomes" id="UP001732700">
    <property type="component" value="Chromosome 5C"/>
</dbReference>
<reference evidence="1" key="1">
    <citation type="submission" date="2021-05" db="EMBL/GenBank/DDBJ databases">
        <authorList>
            <person name="Scholz U."/>
            <person name="Mascher M."/>
            <person name="Fiebig A."/>
        </authorList>
    </citation>
    <scope>NUCLEOTIDE SEQUENCE [LARGE SCALE GENOMIC DNA]</scope>
</reference>
<name>A0ACD5Y133_AVESA</name>
<evidence type="ECO:0000313" key="2">
    <source>
        <dbReference type="Proteomes" id="UP001732700"/>
    </source>
</evidence>
<sequence>MSADVEGVVSFLRRQDSVDAVCKKYGIPKDQYTARPAGGLRASSRPPPGAVYVCSQALEAGMRVPLHGFFSETLAHFGIAPTQLAPNGWRIIVLCHYAGVPPSLAVFRHFFLLRIVEKKGGWYCFSSKNTSSLRFAGLPDSIKGWKHSFFLLSSPAPWPCPVEWGQPSKSSFVEPVLTGEEKRSAATLLRAHGAAPVDIRTYLRDSSLTAAKISLASPAPTPTPPPQGPSSCTRTSAGSKVMYPSVYDMLKNSRAEKAGAAQASPSANKVKGEPGNDATGSSPLCGKKRSLDEAAGKEGACRPPYVAVSTPPPARTSTTGSKGMSSSVYDMMKNIQAEKAAAALASASANKVKSKPAASDATGSSPVCGKKRRLDDADGNEGEGRPPLVANTPPSAHGCSLPAAEEPSDGATSSIMGILKAANNMIALLEKQLEQAKDEVTAVKAELAASERAAAAEREKAKVELAAAKRTGEAELGKVKAELAAAKLAAKADRESADAERAAVQQLLAGFELLKATTGAARRT</sequence>
<dbReference type="EnsemblPlants" id="AVESA.00010b.r2.5CG0869440.1">
    <property type="protein sequence ID" value="AVESA.00010b.r2.5CG0869440.1.CDS"/>
    <property type="gene ID" value="AVESA.00010b.r2.5CG0869440"/>
</dbReference>
<keyword evidence="2" id="KW-1185">Reference proteome</keyword>
<protein>
    <submittedName>
        <fullName evidence="1">Uncharacterized protein</fullName>
    </submittedName>
</protein>
<accession>A0ACD5Y133</accession>
<evidence type="ECO:0000313" key="1">
    <source>
        <dbReference type="EnsemblPlants" id="AVESA.00010b.r2.5CG0869440.1.CDS"/>
    </source>
</evidence>
<proteinExistence type="predicted"/>
<organism evidence="1 2">
    <name type="scientific">Avena sativa</name>
    <name type="common">Oat</name>
    <dbReference type="NCBI Taxonomy" id="4498"/>
    <lineage>
        <taxon>Eukaryota</taxon>
        <taxon>Viridiplantae</taxon>
        <taxon>Streptophyta</taxon>
        <taxon>Embryophyta</taxon>
        <taxon>Tracheophyta</taxon>
        <taxon>Spermatophyta</taxon>
        <taxon>Magnoliopsida</taxon>
        <taxon>Liliopsida</taxon>
        <taxon>Poales</taxon>
        <taxon>Poaceae</taxon>
        <taxon>BOP clade</taxon>
        <taxon>Pooideae</taxon>
        <taxon>Poodae</taxon>
        <taxon>Poeae</taxon>
        <taxon>Poeae Chloroplast Group 1 (Aveneae type)</taxon>
        <taxon>Aveninae</taxon>
        <taxon>Avena</taxon>
    </lineage>
</organism>